<dbReference type="GO" id="GO:0005524">
    <property type="term" value="F:ATP binding"/>
    <property type="evidence" value="ECO:0007669"/>
    <property type="project" value="UniProtKB-KW"/>
</dbReference>
<dbReference type="GO" id="GO:0016020">
    <property type="term" value="C:membrane"/>
    <property type="evidence" value="ECO:0007669"/>
    <property type="project" value="UniProtKB-SubCell"/>
</dbReference>
<evidence type="ECO:0000256" key="2">
    <source>
        <dbReference type="ARBA" id="ARBA00007127"/>
    </source>
</evidence>
<keyword evidence="3 9" id="KW-0813">Transport</keyword>
<evidence type="ECO:0000256" key="9">
    <source>
        <dbReference type="RuleBase" id="RU363121"/>
    </source>
</evidence>
<feature type="transmembrane region" description="Helical" evidence="9">
    <location>
        <begin position="299"/>
        <end position="320"/>
    </location>
</feature>
<keyword evidence="4 9" id="KW-0812">Transmembrane</keyword>
<evidence type="ECO:0000256" key="4">
    <source>
        <dbReference type="ARBA" id="ARBA00022692"/>
    </source>
</evidence>
<evidence type="ECO:0000256" key="3">
    <source>
        <dbReference type="ARBA" id="ARBA00022448"/>
    </source>
</evidence>
<evidence type="ECO:0000313" key="11">
    <source>
        <dbReference type="Proteomes" id="UP001295423"/>
    </source>
</evidence>
<keyword evidence="8 9" id="KW-0472">Membrane</keyword>
<keyword evidence="6 9" id="KW-0067">ATP-binding</keyword>
<feature type="transmembrane region" description="Helical" evidence="9">
    <location>
        <begin position="341"/>
        <end position="360"/>
    </location>
</feature>
<comment type="similarity">
    <text evidence="2 9">Belongs to the ADP/ATP translocase tlc family.</text>
</comment>
<dbReference type="InterPro" id="IPR036259">
    <property type="entry name" value="MFS_trans_sf"/>
</dbReference>
<dbReference type="Pfam" id="PF03219">
    <property type="entry name" value="TLC"/>
    <property type="match status" value="1"/>
</dbReference>
<dbReference type="GO" id="GO:0005471">
    <property type="term" value="F:ATP:ADP antiporter activity"/>
    <property type="evidence" value="ECO:0007669"/>
    <property type="project" value="InterPro"/>
</dbReference>
<keyword evidence="11" id="KW-1185">Reference proteome</keyword>
<proteinExistence type="inferred from homology"/>
<keyword evidence="5 9" id="KW-0547">Nucleotide-binding</keyword>
<dbReference type="Proteomes" id="UP001295423">
    <property type="component" value="Unassembled WGS sequence"/>
</dbReference>
<evidence type="ECO:0000256" key="1">
    <source>
        <dbReference type="ARBA" id="ARBA00004141"/>
    </source>
</evidence>
<dbReference type="PANTHER" id="PTHR31187:SF1">
    <property type="entry name" value="ADP,ATP CARRIER PROTEIN 1"/>
    <property type="match status" value="1"/>
</dbReference>
<evidence type="ECO:0000256" key="7">
    <source>
        <dbReference type="ARBA" id="ARBA00022989"/>
    </source>
</evidence>
<dbReference type="SUPFAM" id="SSF103473">
    <property type="entry name" value="MFS general substrate transporter"/>
    <property type="match status" value="1"/>
</dbReference>
<comment type="subcellular location">
    <subcellularLocation>
        <location evidence="1 9">Membrane</location>
        <topology evidence="1 9">Multi-pass membrane protein</topology>
    </subcellularLocation>
</comment>
<name>A0AAD2FQT9_9STRA</name>
<evidence type="ECO:0000256" key="6">
    <source>
        <dbReference type="ARBA" id="ARBA00022840"/>
    </source>
</evidence>
<dbReference type="InterPro" id="IPR004667">
    <property type="entry name" value="ADP_ATP_car_bac_type"/>
</dbReference>
<reference evidence="10" key="1">
    <citation type="submission" date="2023-08" db="EMBL/GenBank/DDBJ databases">
        <authorList>
            <person name="Audoor S."/>
            <person name="Bilcke G."/>
        </authorList>
    </citation>
    <scope>NUCLEOTIDE SEQUENCE</scope>
</reference>
<keyword evidence="7 9" id="KW-1133">Transmembrane helix</keyword>
<dbReference type="EMBL" id="CAKOGP040001758">
    <property type="protein sequence ID" value="CAJ1949087.1"/>
    <property type="molecule type" value="Genomic_DNA"/>
</dbReference>
<feature type="transmembrane region" description="Helical" evidence="9">
    <location>
        <begin position="231"/>
        <end position="251"/>
    </location>
</feature>
<accession>A0AAD2FQT9</accession>
<evidence type="ECO:0000256" key="5">
    <source>
        <dbReference type="ARBA" id="ARBA00022741"/>
    </source>
</evidence>
<feature type="transmembrane region" description="Helical" evidence="9">
    <location>
        <begin position="200"/>
        <end position="219"/>
    </location>
</feature>
<protein>
    <recommendedName>
        <fullName evidence="9">ADP,ATP carrier protein</fullName>
    </recommendedName>
</protein>
<comment type="caution">
    <text evidence="10">The sequence shown here is derived from an EMBL/GenBank/DDBJ whole genome shotgun (WGS) entry which is preliminary data.</text>
</comment>
<dbReference type="PANTHER" id="PTHR31187">
    <property type="match status" value="1"/>
</dbReference>
<evidence type="ECO:0000256" key="8">
    <source>
        <dbReference type="ARBA" id="ARBA00023136"/>
    </source>
</evidence>
<feature type="transmembrane region" description="Helical" evidence="9">
    <location>
        <begin position="380"/>
        <end position="401"/>
    </location>
</feature>
<gene>
    <name evidence="10" type="ORF">CYCCA115_LOCUS11919</name>
</gene>
<feature type="transmembrane region" description="Helical" evidence="9">
    <location>
        <begin position="98"/>
        <end position="120"/>
    </location>
</feature>
<evidence type="ECO:0000313" key="10">
    <source>
        <dbReference type="EMBL" id="CAJ1949087.1"/>
    </source>
</evidence>
<sequence length="504" mass="54944">MIQLAATSIAFLKTSAIPKTPLITASSTALNQITPGGDNSDERNSSPLDKILNMNPKAKSCVSMAAAMALHFGGYEFARSGALALFTSSETGFSHPSAYPLAMGLVTPFSLGLLYCYGLVLKSKGPRSALRLTKLISIVILTACITALRAAETMASVPVIVSKCLVGILFIFQNSYAHLLYSQQWSFLGSVMTPSEGTKWFSAIAGLSSLVCTLTATMVHRLAPVIGIHGLILGTAGGLTLSLLLADYAYATSEEFGFDPKKDMVKAKKKKPDGTTAAAEEEQSLLSKTSKLFHRVPTLAYLFGEVISFQSLSTVLQICFVRQLKQQIPGDTARAAFSGRFYAYINGISATMQFFVLPMARKYMEPKWVYRFMPTILLPWLIYASLQTNNLWVAAAAFFNLKTLDYALRNVVNEMVFQPLDFESRYLGKEVIGVFANRFGKSGMSLILSLVTAQFSGVGVPELSKLSVIVATMWASCSFRLSNTVVSNKEAEEKVKKRQNKKKD</sequence>
<dbReference type="AlphaFoldDB" id="A0AAD2FQT9"/>
<organism evidence="10 11">
    <name type="scientific">Cylindrotheca closterium</name>
    <dbReference type="NCBI Taxonomy" id="2856"/>
    <lineage>
        <taxon>Eukaryota</taxon>
        <taxon>Sar</taxon>
        <taxon>Stramenopiles</taxon>
        <taxon>Ochrophyta</taxon>
        <taxon>Bacillariophyta</taxon>
        <taxon>Bacillariophyceae</taxon>
        <taxon>Bacillariophycidae</taxon>
        <taxon>Bacillariales</taxon>
        <taxon>Bacillariaceae</taxon>
        <taxon>Cylindrotheca</taxon>
    </lineage>
</organism>